<keyword evidence="3" id="KW-1185">Reference proteome</keyword>
<reference evidence="3" key="2">
    <citation type="journal article" date="2023" name="MicrobiologyOpen">
        <title>Genomics of the tumorigenes clade of the family Rhizobiaceae and description of Rhizobium rhododendri sp. nov.</title>
        <authorList>
            <person name="Kuzmanovic N."/>
            <person name="diCenzo G.C."/>
            <person name="Bunk B."/>
            <person name="Sproeer C."/>
            <person name="Fruehling A."/>
            <person name="Neumann-Schaal M."/>
            <person name="Overmann J."/>
            <person name="Smalla K."/>
        </authorList>
    </citation>
    <scope>NUCLEOTIDE SEQUENCE [LARGE SCALE GENOMIC DNA]</scope>
    <source>
        <strain evidence="3">1078</strain>
    </source>
</reference>
<gene>
    <name evidence="2" type="ORF">PR017_17725</name>
</gene>
<feature type="region of interest" description="Disordered" evidence="1">
    <location>
        <begin position="56"/>
        <end position="86"/>
    </location>
</feature>
<name>A0AAF1KQX1_9HYPH</name>
<reference evidence="2 3" key="1">
    <citation type="journal article" date="2018" name="Sci. Rep.">
        <title>Rhizobium tumorigenes sp. nov., a novel plant tumorigenic bacterium isolated from cane gall tumors on thornless blackberry.</title>
        <authorList>
            <person name="Kuzmanovi N."/>
            <person name="Smalla K."/>
            <person name="Gronow S."/>
            <person name="PuBawska J."/>
        </authorList>
    </citation>
    <scope>NUCLEOTIDE SEQUENCE [LARGE SCALE GENOMIC DNA]</scope>
    <source>
        <strain evidence="2 3">1078</strain>
    </source>
</reference>
<dbReference type="Proteomes" id="UP000249499">
    <property type="component" value="Chromosome"/>
</dbReference>
<accession>A0AAF1KQX1</accession>
<dbReference type="InterPro" id="IPR021327">
    <property type="entry name" value="DUF2934"/>
</dbReference>
<organism evidence="2 3">
    <name type="scientific">Rhizobium tumorigenes</name>
    <dbReference type="NCBI Taxonomy" id="2041385"/>
    <lineage>
        <taxon>Bacteria</taxon>
        <taxon>Pseudomonadati</taxon>
        <taxon>Pseudomonadota</taxon>
        <taxon>Alphaproteobacteria</taxon>
        <taxon>Hyphomicrobiales</taxon>
        <taxon>Rhizobiaceae</taxon>
        <taxon>Rhizobium/Agrobacterium group</taxon>
        <taxon>Rhizobium</taxon>
    </lineage>
</organism>
<dbReference type="AlphaFoldDB" id="A0AAF1KQX1"/>
<protein>
    <submittedName>
        <fullName evidence="2">DUF2934 domain-containing protein</fullName>
    </submittedName>
</protein>
<evidence type="ECO:0000313" key="2">
    <source>
        <dbReference type="EMBL" id="WFR95573.1"/>
    </source>
</evidence>
<evidence type="ECO:0000256" key="1">
    <source>
        <dbReference type="SAM" id="MobiDB-lite"/>
    </source>
</evidence>
<dbReference type="KEGG" id="rtu:PR017_17725"/>
<sequence>MQDDREQQIRDRAYSIWEEQGRPQGEDMRHWLQAWQEISNADIPAEDANAMTLPDSAEATVKKPAAASARRGNGATPPKSNRKKKS</sequence>
<evidence type="ECO:0000313" key="3">
    <source>
        <dbReference type="Proteomes" id="UP000249499"/>
    </source>
</evidence>
<dbReference type="EMBL" id="CP117255">
    <property type="protein sequence ID" value="WFR95573.1"/>
    <property type="molecule type" value="Genomic_DNA"/>
</dbReference>
<proteinExistence type="predicted"/>
<dbReference type="Pfam" id="PF11154">
    <property type="entry name" value="DUF2934"/>
    <property type="match status" value="1"/>
</dbReference>
<dbReference type="RefSeq" id="WP_111216381.1">
    <property type="nucleotide sequence ID" value="NZ_CP117255.1"/>
</dbReference>